<feature type="region of interest" description="Disordered" evidence="1">
    <location>
        <begin position="1"/>
        <end position="36"/>
    </location>
</feature>
<sequence>MISSGDQLRPALNPLTTAPALPSRCIQSPYSNQNEYEKNNDAYLPHINSHEVNNANKAIRNNKKQGP</sequence>
<reference evidence="2 3" key="1">
    <citation type="submission" date="2019-05" db="EMBL/GenBank/DDBJ databases">
        <title>Another draft genome of Portunus trituberculatus and its Hox gene families provides insights of decapod evolution.</title>
        <authorList>
            <person name="Jeong J.-H."/>
            <person name="Song I."/>
            <person name="Kim S."/>
            <person name="Choi T."/>
            <person name="Kim D."/>
            <person name="Ryu S."/>
            <person name="Kim W."/>
        </authorList>
    </citation>
    <scope>NUCLEOTIDE SEQUENCE [LARGE SCALE GENOMIC DNA]</scope>
    <source>
        <tissue evidence="2">Muscle</tissue>
    </source>
</reference>
<evidence type="ECO:0000313" key="2">
    <source>
        <dbReference type="EMBL" id="MPC75255.1"/>
    </source>
</evidence>
<name>A0A5B7HZF5_PORTR</name>
<protein>
    <submittedName>
        <fullName evidence="2">Uncharacterized protein</fullName>
    </submittedName>
</protein>
<dbReference type="Proteomes" id="UP000324222">
    <property type="component" value="Unassembled WGS sequence"/>
</dbReference>
<accession>A0A5B7HZF5</accession>
<comment type="caution">
    <text evidence="2">The sequence shown here is derived from an EMBL/GenBank/DDBJ whole genome shotgun (WGS) entry which is preliminary data.</text>
</comment>
<dbReference type="AlphaFoldDB" id="A0A5B7HZF5"/>
<organism evidence="2 3">
    <name type="scientific">Portunus trituberculatus</name>
    <name type="common">Swimming crab</name>
    <name type="synonym">Neptunus trituberculatus</name>
    <dbReference type="NCBI Taxonomy" id="210409"/>
    <lineage>
        <taxon>Eukaryota</taxon>
        <taxon>Metazoa</taxon>
        <taxon>Ecdysozoa</taxon>
        <taxon>Arthropoda</taxon>
        <taxon>Crustacea</taxon>
        <taxon>Multicrustacea</taxon>
        <taxon>Malacostraca</taxon>
        <taxon>Eumalacostraca</taxon>
        <taxon>Eucarida</taxon>
        <taxon>Decapoda</taxon>
        <taxon>Pleocyemata</taxon>
        <taxon>Brachyura</taxon>
        <taxon>Eubrachyura</taxon>
        <taxon>Portunoidea</taxon>
        <taxon>Portunidae</taxon>
        <taxon>Portuninae</taxon>
        <taxon>Portunus</taxon>
    </lineage>
</organism>
<proteinExistence type="predicted"/>
<dbReference type="EMBL" id="VSRR010040694">
    <property type="protein sequence ID" value="MPC75255.1"/>
    <property type="molecule type" value="Genomic_DNA"/>
</dbReference>
<evidence type="ECO:0000313" key="3">
    <source>
        <dbReference type="Proteomes" id="UP000324222"/>
    </source>
</evidence>
<gene>
    <name evidence="2" type="ORF">E2C01_069639</name>
</gene>
<keyword evidence="3" id="KW-1185">Reference proteome</keyword>
<evidence type="ECO:0000256" key="1">
    <source>
        <dbReference type="SAM" id="MobiDB-lite"/>
    </source>
</evidence>
<feature type="compositionally biased region" description="Polar residues" evidence="1">
    <location>
        <begin position="25"/>
        <end position="34"/>
    </location>
</feature>